<dbReference type="RefSeq" id="WP_014963246.1">
    <property type="nucleotide sequence ID" value="NC_018655.1"/>
</dbReference>
<proteinExistence type="predicted"/>
<dbReference type="KEGG" id="nkr:NKOR_04870"/>
<name>K0B7C9_9ARCH</name>
<dbReference type="EMBL" id="CP003842">
    <property type="protein sequence ID" value="AFS80860.1"/>
    <property type="molecule type" value="Genomic_DNA"/>
</dbReference>
<dbReference type="HOGENOM" id="CLU_1567212_0_0_2"/>
<evidence type="ECO:0008006" key="3">
    <source>
        <dbReference type="Google" id="ProtNLM"/>
    </source>
</evidence>
<dbReference type="PATRIC" id="fig|1229908.8.peg.1058"/>
<organism evidence="1 2">
    <name type="scientific">Candidatus Nitrosopumilus koreensis AR1</name>
    <dbReference type="NCBI Taxonomy" id="1229908"/>
    <lineage>
        <taxon>Archaea</taxon>
        <taxon>Nitrososphaerota</taxon>
        <taxon>Nitrososphaeria</taxon>
        <taxon>Nitrosopumilales</taxon>
        <taxon>Nitrosopumilaceae</taxon>
        <taxon>Nitrosopumilus</taxon>
    </lineage>
</organism>
<dbReference type="STRING" id="1229908.NKOR_04870"/>
<keyword evidence="2" id="KW-1185">Reference proteome</keyword>
<accession>K0B7C9</accession>
<dbReference type="AlphaFoldDB" id="K0B7C9"/>
<reference evidence="1 2" key="1">
    <citation type="journal article" date="2012" name="J. Bacteriol.">
        <title>Draft Genome Sequence of an Ammonia-Oxidizing Archaeon, "Candidatus Nitrosopumilus koreensis" AR1, from Marine Sediment.</title>
        <authorList>
            <person name="Park S.J."/>
            <person name="Kim J.G."/>
            <person name="Jung M.Y."/>
            <person name="Kim S.J."/>
            <person name="Cha I.T."/>
            <person name="Kwon K."/>
            <person name="Lee J.H."/>
            <person name="Rhee S.K."/>
        </authorList>
    </citation>
    <scope>NUCLEOTIDE SEQUENCE [LARGE SCALE GENOMIC DNA]</scope>
    <source>
        <strain evidence="1 2">AR1</strain>
    </source>
</reference>
<sequence>MRKPVNIAIMLVLFSIITALNIDQSFADSIDNLADFVDPNKDPQYYLDRYYNEPKYKSWFDKNYPDITIEAAVGINNEENTIDSILEKKIIQEADAALVHQDTTQKNNSETAQMILAIGGLGILFGAVYGVKKKVNDNTRQISINKETIKNRIIKPITRSNPLEIIQIRLAKGEITIEEFERLESKLSKNTR</sequence>
<evidence type="ECO:0000313" key="1">
    <source>
        <dbReference type="EMBL" id="AFS80860.1"/>
    </source>
</evidence>
<gene>
    <name evidence="1" type="ORF">NKOR_04870</name>
</gene>
<dbReference type="GeneID" id="13725010"/>
<protein>
    <recommendedName>
        <fullName evidence="3">SHOCT domain-containing protein</fullName>
    </recommendedName>
</protein>
<evidence type="ECO:0000313" key="2">
    <source>
        <dbReference type="Proteomes" id="UP000006101"/>
    </source>
</evidence>
<dbReference type="Proteomes" id="UP000006101">
    <property type="component" value="Chromosome"/>
</dbReference>